<name>A0ABV0YQW6_9TELE</name>
<proteinExistence type="predicted"/>
<organism evidence="1 2">
    <name type="scientific">Ameca splendens</name>
    <dbReference type="NCBI Taxonomy" id="208324"/>
    <lineage>
        <taxon>Eukaryota</taxon>
        <taxon>Metazoa</taxon>
        <taxon>Chordata</taxon>
        <taxon>Craniata</taxon>
        <taxon>Vertebrata</taxon>
        <taxon>Euteleostomi</taxon>
        <taxon>Actinopterygii</taxon>
        <taxon>Neopterygii</taxon>
        <taxon>Teleostei</taxon>
        <taxon>Neoteleostei</taxon>
        <taxon>Acanthomorphata</taxon>
        <taxon>Ovalentaria</taxon>
        <taxon>Atherinomorphae</taxon>
        <taxon>Cyprinodontiformes</taxon>
        <taxon>Goodeidae</taxon>
        <taxon>Ameca</taxon>
    </lineage>
</organism>
<comment type="caution">
    <text evidence="1">The sequence shown here is derived from an EMBL/GenBank/DDBJ whole genome shotgun (WGS) entry which is preliminary data.</text>
</comment>
<keyword evidence="2" id="KW-1185">Reference proteome</keyword>
<evidence type="ECO:0000313" key="1">
    <source>
        <dbReference type="EMBL" id="MEQ2296171.1"/>
    </source>
</evidence>
<evidence type="ECO:0008006" key="3">
    <source>
        <dbReference type="Google" id="ProtNLM"/>
    </source>
</evidence>
<gene>
    <name evidence="1" type="ORF">AMECASPLE_022220</name>
</gene>
<evidence type="ECO:0000313" key="2">
    <source>
        <dbReference type="Proteomes" id="UP001469553"/>
    </source>
</evidence>
<reference evidence="1 2" key="1">
    <citation type="submission" date="2021-06" db="EMBL/GenBank/DDBJ databases">
        <authorList>
            <person name="Palmer J.M."/>
        </authorList>
    </citation>
    <scope>NUCLEOTIDE SEQUENCE [LARGE SCALE GENOMIC DNA]</scope>
    <source>
        <strain evidence="1 2">AS_MEX2019</strain>
        <tissue evidence="1">Muscle</tissue>
    </source>
</reference>
<protein>
    <recommendedName>
        <fullName evidence="3">Secreted protein</fullName>
    </recommendedName>
</protein>
<accession>A0ABV0YQW6</accession>
<sequence>MFFTTANKTSVWTILQLFGVYHCFFKKMTQSCSSPVSCIQCLVKVFDYVSRVLQSHREADQSVTDPQNDPHILRH</sequence>
<dbReference type="EMBL" id="JAHRIP010039585">
    <property type="protein sequence ID" value="MEQ2296171.1"/>
    <property type="molecule type" value="Genomic_DNA"/>
</dbReference>
<dbReference type="Proteomes" id="UP001469553">
    <property type="component" value="Unassembled WGS sequence"/>
</dbReference>